<organism evidence="2">
    <name type="scientific">Rhizophora mucronata</name>
    <name type="common">Asiatic mangrove</name>
    <dbReference type="NCBI Taxonomy" id="61149"/>
    <lineage>
        <taxon>Eukaryota</taxon>
        <taxon>Viridiplantae</taxon>
        <taxon>Streptophyta</taxon>
        <taxon>Embryophyta</taxon>
        <taxon>Tracheophyta</taxon>
        <taxon>Spermatophyta</taxon>
        <taxon>Magnoliopsida</taxon>
        <taxon>eudicotyledons</taxon>
        <taxon>Gunneridae</taxon>
        <taxon>Pentapetalae</taxon>
        <taxon>rosids</taxon>
        <taxon>fabids</taxon>
        <taxon>Malpighiales</taxon>
        <taxon>Rhizophoraceae</taxon>
        <taxon>Rhizophora</taxon>
    </lineage>
</organism>
<evidence type="ECO:0000256" key="1">
    <source>
        <dbReference type="SAM" id="MobiDB-lite"/>
    </source>
</evidence>
<feature type="compositionally biased region" description="Basic residues" evidence="1">
    <location>
        <begin position="1"/>
        <end position="10"/>
    </location>
</feature>
<sequence length="22" mass="2574">MTLTKRRKSHSIYAEQKPLTKG</sequence>
<accession>A0A2P2QKB5</accession>
<protein>
    <submittedName>
        <fullName evidence="2">Uncharacterized protein</fullName>
    </submittedName>
</protein>
<reference evidence="2" key="1">
    <citation type="submission" date="2018-02" db="EMBL/GenBank/DDBJ databases">
        <title>Rhizophora mucronata_Transcriptome.</title>
        <authorList>
            <person name="Meera S.P."/>
            <person name="Sreeshan A."/>
            <person name="Augustine A."/>
        </authorList>
    </citation>
    <scope>NUCLEOTIDE SEQUENCE</scope>
    <source>
        <tissue evidence="2">Leaf</tissue>
    </source>
</reference>
<evidence type="ECO:0000313" key="2">
    <source>
        <dbReference type="EMBL" id="MBX67413.1"/>
    </source>
</evidence>
<feature type="region of interest" description="Disordered" evidence="1">
    <location>
        <begin position="1"/>
        <end position="22"/>
    </location>
</feature>
<dbReference type="AlphaFoldDB" id="A0A2P2QKB5"/>
<dbReference type="EMBL" id="GGEC01086929">
    <property type="protein sequence ID" value="MBX67413.1"/>
    <property type="molecule type" value="Transcribed_RNA"/>
</dbReference>
<proteinExistence type="predicted"/>
<name>A0A2P2QKB5_RHIMU</name>